<proteinExistence type="predicted"/>
<dbReference type="InterPro" id="IPR036918">
    <property type="entry name" value="Pyrv_Knase_C_sf"/>
</dbReference>
<sequence>MRAARERSEAPILSLTHSMAMARRLAMVWVVHSICSVEAANSR</sequence>
<comment type="caution">
    <text evidence="1">The sequence shown here is derived from an EMBL/GenBank/DDBJ whole genome shotgun (WGS) entry which is preliminary data.</text>
</comment>
<name>A0ABY0D8G2_9BRAD</name>
<dbReference type="Proteomes" id="UP000289946">
    <property type="component" value="Unassembled WGS sequence"/>
</dbReference>
<keyword evidence="2" id="KW-1185">Reference proteome</keyword>
<dbReference type="EMBL" id="RDRA01000065">
    <property type="protein sequence ID" value="RXG84345.1"/>
    <property type="molecule type" value="Genomic_DNA"/>
</dbReference>
<evidence type="ECO:0000313" key="1">
    <source>
        <dbReference type="EMBL" id="RXG84345.1"/>
    </source>
</evidence>
<gene>
    <name evidence="1" type="ORF">EAS62_39840</name>
</gene>
<protein>
    <submittedName>
        <fullName evidence="1">Uncharacterized protein</fullName>
    </submittedName>
</protein>
<reference evidence="1 2" key="1">
    <citation type="submission" date="2018-10" db="EMBL/GenBank/DDBJ databases">
        <title>Bradyrhizobium sp. nov., isolated from effective nodules of peanut in China.</title>
        <authorList>
            <person name="Li Y."/>
        </authorList>
    </citation>
    <scope>NUCLEOTIDE SEQUENCE [LARGE SCALE GENOMIC DNA]</scope>
    <source>
        <strain evidence="1 2">CCBAU 51781</strain>
    </source>
</reference>
<evidence type="ECO:0000313" key="2">
    <source>
        <dbReference type="Proteomes" id="UP000289946"/>
    </source>
</evidence>
<dbReference type="Gene3D" id="3.40.1380.20">
    <property type="entry name" value="Pyruvate kinase, C-terminal domain"/>
    <property type="match status" value="1"/>
</dbReference>
<accession>A0ABY0D8G2</accession>
<organism evidence="1 2">
    <name type="scientific">Bradyrhizobium zhanjiangense</name>
    <dbReference type="NCBI Taxonomy" id="1325107"/>
    <lineage>
        <taxon>Bacteria</taxon>
        <taxon>Pseudomonadati</taxon>
        <taxon>Pseudomonadota</taxon>
        <taxon>Alphaproteobacteria</taxon>
        <taxon>Hyphomicrobiales</taxon>
        <taxon>Nitrobacteraceae</taxon>
        <taxon>Bradyrhizobium</taxon>
    </lineage>
</organism>
<dbReference type="SUPFAM" id="SSF52935">
    <property type="entry name" value="PK C-terminal domain-like"/>
    <property type="match status" value="1"/>
</dbReference>